<comment type="caution">
    <text evidence="1">The sequence shown here is derived from an EMBL/GenBank/DDBJ whole genome shotgun (WGS) entry which is preliminary data.</text>
</comment>
<evidence type="ECO:0000313" key="1">
    <source>
        <dbReference type="EMBL" id="KAJ8630597.1"/>
    </source>
</evidence>
<protein>
    <submittedName>
        <fullName evidence="1">Uncharacterized protein</fullName>
    </submittedName>
</protein>
<keyword evidence="2" id="KW-1185">Reference proteome</keyword>
<gene>
    <name evidence="1" type="ORF">MRB53_023920</name>
</gene>
<organism evidence="1 2">
    <name type="scientific">Persea americana</name>
    <name type="common">Avocado</name>
    <dbReference type="NCBI Taxonomy" id="3435"/>
    <lineage>
        <taxon>Eukaryota</taxon>
        <taxon>Viridiplantae</taxon>
        <taxon>Streptophyta</taxon>
        <taxon>Embryophyta</taxon>
        <taxon>Tracheophyta</taxon>
        <taxon>Spermatophyta</taxon>
        <taxon>Magnoliopsida</taxon>
        <taxon>Magnoliidae</taxon>
        <taxon>Laurales</taxon>
        <taxon>Lauraceae</taxon>
        <taxon>Persea</taxon>
    </lineage>
</organism>
<evidence type="ECO:0000313" key="2">
    <source>
        <dbReference type="Proteomes" id="UP001234297"/>
    </source>
</evidence>
<accession>A0ACC2LAP0</accession>
<reference evidence="1 2" key="1">
    <citation type="journal article" date="2022" name="Hortic Res">
        <title>A haplotype resolved chromosomal level avocado genome allows analysis of novel avocado genes.</title>
        <authorList>
            <person name="Nath O."/>
            <person name="Fletcher S.J."/>
            <person name="Hayward A."/>
            <person name="Shaw L.M."/>
            <person name="Masouleh A.K."/>
            <person name="Furtado A."/>
            <person name="Henry R.J."/>
            <person name="Mitter N."/>
        </authorList>
    </citation>
    <scope>NUCLEOTIDE SEQUENCE [LARGE SCALE GENOMIC DNA]</scope>
    <source>
        <strain evidence="2">cv. Hass</strain>
    </source>
</reference>
<dbReference type="EMBL" id="CM056815">
    <property type="protein sequence ID" value="KAJ8630597.1"/>
    <property type="molecule type" value="Genomic_DNA"/>
</dbReference>
<sequence length="441" mass="49292">MRNLPSILIVLLAASAACLLPRSPYASAHEFAADGTVLELDESNFDSAISAFDFILVDFYAPWCGHCKRLSPELDVAAPILSKLDKPVVIAKLNGDKFTRLANKYDVDGYPTLKLFMHGIPVDYSGPRKAELLVRFLRKFVAPDISTLESDSAIASFIESAGTSFPIFIGFGIDESLIAEYASKYKKKSWFSLAKDFSEEVMVAYDFDKTPALVCLHPSHGEKSVFYGPFEAEFVEDFIKQNQLPLAVPINYESLKSLKDEERKIVLTILEDELDENAEKLIKILRAAASANRDLIFGYIGVKQWGDFVEVFEISKGTKLPKVVVWDRNEEYHTVVGVESLDEEDQGSQMSRFLEGYREGRTVQKRIGGPSLIGYINSLIGIRTVYIIVFVVAVIMLIQNLNKQDDDDSVREQTGENITDASSSSRDIGSEEYRPGDKKED</sequence>
<proteinExistence type="predicted"/>
<name>A0ACC2LAP0_PERAE</name>
<dbReference type="Proteomes" id="UP001234297">
    <property type="component" value="Chromosome 7"/>
</dbReference>